<keyword evidence="2" id="KW-1133">Transmembrane helix</keyword>
<keyword evidence="5" id="KW-1185">Reference proteome</keyword>
<dbReference type="EMBL" id="CAKMRJ010000001">
    <property type="protein sequence ID" value="CAH1414908.1"/>
    <property type="molecule type" value="Genomic_DNA"/>
</dbReference>
<feature type="compositionally biased region" description="Low complexity" evidence="1">
    <location>
        <begin position="64"/>
        <end position="74"/>
    </location>
</feature>
<evidence type="ECO:0000256" key="2">
    <source>
        <dbReference type="SAM" id="Phobius"/>
    </source>
</evidence>
<proteinExistence type="predicted"/>
<keyword evidence="2" id="KW-0472">Membrane</keyword>
<keyword evidence="3" id="KW-0732">Signal</keyword>
<feature type="signal peptide" evidence="3">
    <location>
        <begin position="1"/>
        <end position="22"/>
    </location>
</feature>
<sequence length="204" mass="22512">MTIRQFAIFALVLFAIVGMAFAADDESPSKGDSASTPAGEAGAAKGDSAATPAASDEAGATDMSPSEGPSSDGSSFKASIVGAFVNAMVVTMRNTISSNKKAIRFLINNLLRSIAATKRPQRTVYTLFSEEFWCCKNPIPFVVVFFSLLVTLCFSRNTKPRAHQDVEHRERLDQWHQYALPSLLMLYRVLIRRSHWMFLIFYMG</sequence>
<evidence type="ECO:0000313" key="4">
    <source>
        <dbReference type="EMBL" id="CAH1414908.1"/>
    </source>
</evidence>
<evidence type="ECO:0000313" key="5">
    <source>
        <dbReference type="Proteomes" id="UP001157418"/>
    </source>
</evidence>
<reference evidence="4 5" key="1">
    <citation type="submission" date="2022-01" db="EMBL/GenBank/DDBJ databases">
        <authorList>
            <person name="Xiong W."/>
            <person name="Schranz E."/>
        </authorList>
    </citation>
    <scope>NUCLEOTIDE SEQUENCE [LARGE SCALE GENOMIC DNA]</scope>
</reference>
<protein>
    <submittedName>
        <fullName evidence="4">Uncharacterized protein</fullName>
    </submittedName>
</protein>
<dbReference type="AlphaFoldDB" id="A0AAU9LFV0"/>
<comment type="caution">
    <text evidence="4">The sequence shown here is derived from an EMBL/GenBank/DDBJ whole genome shotgun (WGS) entry which is preliminary data.</text>
</comment>
<gene>
    <name evidence="4" type="ORF">LVIROSA_LOCUS2790</name>
</gene>
<keyword evidence="2" id="KW-0812">Transmembrane</keyword>
<dbReference type="Proteomes" id="UP001157418">
    <property type="component" value="Unassembled WGS sequence"/>
</dbReference>
<evidence type="ECO:0000256" key="3">
    <source>
        <dbReference type="SAM" id="SignalP"/>
    </source>
</evidence>
<feature type="chain" id="PRO_5043897157" evidence="3">
    <location>
        <begin position="23"/>
        <end position="204"/>
    </location>
</feature>
<feature type="transmembrane region" description="Helical" evidence="2">
    <location>
        <begin position="139"/>
        <end position="157"/>
    </location>
</feature>
<feature type="region of interest" description="Disordered" evidence="1">
    <location>
        <begin position="25"/>
        <end position="74"/>
    </location>
</feature>
<accession>A0AAU9LFV0</accession>
<organism evidence="4 5">
    <name type="scientific">Lactuca virosa</name>
    <dbReference type="NCBI Taxonomy" id="75947"/>
    <lineage>
        <taxon>Eukaryota</taxon>
        <taxon>Viridiplantae</taxon>
        <taxon>Streptophyta</taxon>
        <taxon>Embryophyta</taxon>
        <taxon>Tracheophyta</taxon>
        <taxon>Spermatophyta</taxon>
        <taxon>Magnoliopsida</taxon>
        <taxon>eudicotyledons</taxon>
        <taxon>Gunneridae</taxon>
        <taxon>Pentapetalae</taxon>
        <taxon>asterids</taxon>
        <taxon>campanulids</taxon>
        <taxon>Asterales</taxon>
        <taxon>Asteraceae</taxon>
        <taxon>Cichorioideae</taxon>
        <taxon>Cichorieae</taxon>
        <taxon>Lactucinae</taxon>
        <taxon>Lactuca</taxon>
    </lineage>
</organism>
<evidence type="ECO:0000256" key="1">
    <source>
        <dbReference type="SAM" id="MobiDB-lite"/>
    </source>
</evidence>
<name>A0AAU9LFV0_9ASTR</name>